<evidence type="ECO:0000256" key="7">
    <source>
        <dbReference type="ARBA" id="ARBA00022840"/>
    </source>
</evidence>
<dbReference type="CDD" id="cd00075">
    <property type="entry name" value="HATPase"/>
    <property type="match status" value="1"/>
</dbReference>
<evidence type="ECO:0000256" key="6">
    <source>
        <dbReference type="ARBA" id="ARBA00022777"/>
    </source>
</evidence>
<protein>
    <recommendedName>
        <fullName evidence="2">histidine kinase</fullName>
        <ecNumber evidence="2">2.7.13.3</ecNumber>
    </recommendedName>
</protein>
<evidence type="ECO:0000256" key="3">
    <source>
        <dbReference type="ARBA" id="ARBA00022553"/>
    </source>
</evidence>
<dbReference type="SMART" id="SM00388">
    <property type="entry name" value="HisKA"/>
    <property type="match status" value="1"/>
</dbReference>
<dbReference type="SUPFAM" id="SSF47384">
    <property type="entry name" value="Homodimeric domain of signal transducing histidine kinase"/>
    <property type="match status" value="1"/>
</dbReference>
<proteinExistence type="predicted"/>
<dbReference type="KEGG" id="amuc:Pan181_21940"/>
<evidence type="ECO:0000256" key="2">
    <source>
        <dbReference type="ARBA" id="ARBA00012438"/>
    </source>
</evidence>
<dbReference type="PRINTS" id="PR00344">
    <property type="entry name" value="BCTRLSENSOR"/>
</dbReference>
<comment type="catalytic activity">
    <reaction evidence="1">
        <text>ATP + protein L-histidine = ADP + protein N-phospho-L-histidine.</text>
        <dbReference type="EC" id="2.7.13.3"/>
    </reaction>
</comment>
<evidence type="ECO:0000313" key="11">
    <source>
        <dbReference type="Proteomes" id="UP000315750"/>
    </source>
</evidence>
<keyword evidence="8" id="KW-0902">Two-component regulatory system</keyword>
<dbReference type="InterPro" id="IPR005467">
    <property type="entry name" value="His_kinase_dom"/>
</dbReference>
<dbReference type="AlphaFoldDB" id="A0A518AMP2"/>
<dbReference type="InterPro" id="IPR036097">
    <property type="entry name" value="HisK_dim/P_sf"/>
</dbReference>
<evidence type="ECO:0000256" key="8">
    <source>
        <dbReference type="ARBA" id="ARBA00023012"/>
    </source>
</evidence>
<dbReference type="Gene3D" id="3.30.565.10">
    <property type="entry name" value="Histidine kinase-like ATPase, C-terminal domain"/>
    <property type="match status" value="1"/>
</dbReference>
<feature type="domain" description="Histidine kinase" evidence="9">
    <location>
        <begin position="189"/>
        <end position="397"/>
    </location>
</feature>
<dbReference type="GO" id="GO:0005524">
    <property type="term" value="F:ATP binding"/>
    <property type="evidence" value="ECO:0007669"/>
    <property type="project" value="UniProtKB-KW"/>
</dbReference>
<sequence length="400" mass="43402">MLWLPALHSAPGNPPLAVSDAAAVALETALLEPLAAESQLSAALLIDPWFCRWAATDCPAAQTIAELARQFAIGLADRLKSLPSQPPCWLRPSVGDAQAFAAQAESIRNQALQLELLGLPAAASPAFFERLLHAVPDYGSQIVMSDYLLEMPGIDWRLSRLIALVHQPNRCEIDLEQAKLAAMKELAYGASHEINNPLANISGRAQSLLRDEPDPRRRRLLKAIDAQAIRAHEMISDLMLFAHPPALVLEEVDLVQLVNQCVAEMQPIAETQQIELHSETPSEPLTAQLDATQTLVAILALLRNSVEAIGFGGSITTELQGCDEWAEIAVTDTGPGVPVEVREHMFDPFYSGREAGRGLGFGLSKCWRIAQLHGGNVKLVESGPVGCRFVLRLPIAEREA</sequence>
<dbReference type="Pfam" id="PF02518">
    <property type="entry name" value="HATPase_c"/>
    <property type="match status" value="1"/>
</dbReference>
<dbReference type="PANTHER" id="PTHR43065">
    <property type="entry name" value="SENSOR HISTIDINE KINASE"/>
    <property type="match status" value="1"/>
</dbReference>
<name>A0A518AMP2_9BACT</name>
<dbReference type="OrthoDB" id="239518at2"/>
<accession>A0A518AMP2</accession>
<dbReference type="InterPro" id="IPR004358">
    <property type="entry name" value="Sig_transdc_His_kin-like_C"/>
</dbReference>
<dbReference type="Proteomes" id="UP000315750">
    <property type="component" value="Chromosome"/>
</dbReference>
<reference evidence="10 11" key="1">
    <citation type="submission" date="2019-02" db="EMBL/GenBank/DDBJ databases">
        <title>Deep-cultivation of Planctomycetes and their phenomic and genomic characterization uncovers novel biology.</title>
        <authorList>
            <person name="Wiegand S."/>
            <person name="Jogler M."/>
            <person name="Boedeker C."/>
            <person name="Pinto D."/>
            <person name="Vollmers J."/>
            <person name="Rivas-Marin E."/>
            <person name="Kohn T."/>
            <person name="Peeters S.H."/>
            <person name="Heuer A."/>
            <person name="Rast P."/>
            <person name="Oberbeckmann S."/>
            <person name="Bunk B."/>
            <person name="Jeske O."/>
            <person name="Meyerdierks A."/>
            <person name="Storesund J.E."/>
            <person name="Kallscheuer N."/>
            <person name="Luecker S."/>
            <person name="Lage O.M."/>
            <person name="Pohl T."/>
            <person name="Merkel B.J."/>
            <person name="Hornburger P."/>
            <person name="Mueller R.-W."/>
            <person name="Bruemmer F."/>
            <person name="Labrenz M."/>
            <person name="Spormann A.M."/>
            <person name="Op den Camp H."/>
            <person name="Overmann J."/>
            <person name="Amann R."/>
            <person name="Jetten M.S.M."/>
            <person name="Mascher T."/>
            <person name="Medema M.H."/>
            <person name="Devos D.P."/>
            <person name="Kaster A.-K."/>
            <person name="Ovreas L."/>
            <person name="Rohde M."/>
            <person name="Galperin M.Y."/>
            <person name="Jogler C."/>
        </authorList>
    </citation>
    <scope>NUCLEOTIDE SEQUENCE [LARGE SCALE GENOMIC DNA]</scope>
    <source>
        <strain evidence="10 11">Pan181</strain>
    </source>
</reference>
<evidence type="ECO:0000313" key="10">
    <source>
        <dbReference type="EMBL" id="QDU55992.1"/>
    </source>
</evidence>
<gene>
    <name evidence="10" type="primary">zraS_5</name>
    <name evidence="10" type="ORF">Pan181_21940</name>
</gene>
<dbReference type="EMBL" id="CP036278">
    <property type="protein sequence ID" value="QDU55992.1"/>
    <property type="molecule type" value="Genomic_DNA"/>
</dbReference>
<keyword evidence="4 10" id="KW-0808">Transferase</keyword>
<dbReference type="CDD" id="cd00082">
    <property type="entry name" value="HisKA"/>
    <property type="match status" value="1"/>
</dbReference>
<dbReference type="EC" id="2.7.13.3" evidence="2"/>
<dbReference type="SMART" id="SM00387">
    <property type="entry name" value="HATPase_c"/>
    <property type="match status" value="1"/>
</dbReference>
<dbReference type="SUPFAM" id="SSF55874">
    <property type="entry name" value="ATPase domain of HSP90 chaperone/DNA topoisomerase II/histidine kinase"/>
    <property type="match status" value="1"/>
</dbReference>
<dbReference type="PANTHER" id="PTHR43065:SF10">
    <property type="entry name" value="PEROXIDE STRESS-ACTIVATED HISTIDINE KINASE MAK3"/>
    <property type="match status" value="1"/>
</dbReference>
<evidence type="ECO:0000259" key="9">
    <source>
        <dbReference type="PROSITE" id="PS50109"/>
    </source>
</evidence>
<evidence type="ECO:0000256" key="5">
    <source>
        <dbReference type="ARBA" id="ARBA00022741"/>
    </source>
</evidence>
<dbReference type="Pfam" id="PF00512">
    <property type="entry name" value="HisKA"/>
    <property type="match status" value="1"/>
</dbReference>
<dbReference type="InterPro" id="IPR003594">
    <property type="entry name" value="HATPase_dom"/>
</dbReference>
<evidence type="ECO:0000256" key="1">
    <source>
        <dbReference type="ARBA" id="ARBA00000085"/>
    </source>
</evidence>
<dbReference type="InterPro" id="IPR003661">
    <property type="entry name" value="HisK_dim/P_dom"/>
</dbReference>
<dbReference type="InterPro" id="IPR036890">
    <property type="entry name" value="HATPase_C_sf"/>
</dbReference>
<dbReference type="PROSITE" id="PS50109">
    <property type="entry name" value="HIS_KIN"/>
    <property type="match status" value="1"/>
</dbReference>
<evidence type="ECO:0000256" key="4">
    <source>
        <dbReference type="ARBA" id="ARBA00022679"/>
    </source>
</evidence>
<keyword evidence="7" id="KW-0067">ATP-binding</keyword>
<organism evidence="10 11">
    <name type="scientific">Aeoliella mucimassa</name>
    <dbReference type="NCBI Taxonomy" id="2527972"/>
    <lineage>
        <taxon>Bacteria</taxon>
        <taxon>Pseudomonadati</taxon>
        <taxon>Planctomycetota</taxon>
        <taxon>Planctomycetia</taxon>
        <taxon>Pirellulales</taxon>
        <taxon>Lacipirellulaceae</taxon>
        <taxon>Aeoliella</taxon>
    </lineage>
</organism>
<keyword evidence="11" id="KW-1185">Reference proteome</keyword>
<keyword evidence="3" id="KW-0597">Phosphoprotein</keyword>
<keyword evidence="6" id="KW-0418">Kinase</keyword>
<dbReference type="Gene3D" id="1.10.287.130">
    <property type="match status" value="1"/>
</dbReference>
<dbReference type="GO" id="GO:0000155">
    <property type="term" value="F:phosphorelay sensor kinase activity"/>
    <property type="evidence" value="ECO:0007669"/>
    <property type="project" value="InterPro"/>
</dbReference>
<keyword evidence="5" id="KW-0547">Nucleotide-binding</keyword>